<dbReference type="Proteomes" id="UP000319213">
    <property type="component" value="Unassembled WGS sequence"/>
</dbReference>
<evidence type="ECO:0000313" key="3">
    <source>
        <dbReference type="Proteomes" id="UP000319213"/>
    </source>
</evidence>
<keyword evidence="3" id="KW-1185">Reference proteome</keyword>
<comment type="caution">
    <text evidence="2">The sequence shown here is derived from an EMBL/GenBank/DDBJ whole genome shotgun (WGS) entry which is preliminary data.</text>
</comment>
<dbReference type="Gene3D" id="3.40.50.2300">
    <property type="match status" value="2"/>
</dbReference>
<dbReference type="AlphaFoldDB" id="A0A543IPR6"/>
<dbReference type="SUPFAM" id="SSF53822">
    <property type="entry name" value="Periplasmic binding protein-like I"/>
    <property type="match status" value="1"/>
</dbReference>
<evidence type="ECO:0000313" key="2">
    <source>
        <dbReference type="EMBL" id="TQM72549.1"/>
    </source>
</evidence>
<dbReference type="InterPro" id="IPR028082">
    <property type="entry name" value="Peripla_BP_I"/>
</dbReference>
<sequence length="391" mass="41176">MVRTSGSFLRRSFKAIAGIAAASLLLTACGGDTGSGGGTAGAAPADDRFASLKTEIDALRGPITWPEPKKLSNPVDLTGKTVWWVPIGAQVSVINGFGEGVKQAVTALGGEVKLCDGKFNPAEIGNCLKQAGEQKADAVITAFIDYAMIPNAFDALVAQGVPVLVAGVPPTGDPKPSPNFAFFDPTGQVMKIYETITKVGLIENGSNTKGLWLRLLDSQLTTRASDAGVAKYKELCPDCPLATIDYTTANIDKLPSAISAELVKNPDINAVFVPVANFVQPVLQGIKTAGKTGIKVVSANGDLQNLQAIAGGEQTGDLSTPVIFNGWQYVHALLQLLAGEQVEPVSDLTNRYFDATNIKDLTLTPEKYLTTEWFGDESFKDAFLAAWGAGQ</sequence>
<feature type="chain" id="PRO_5039480078" evidence="1">
    <location>
        <begin position="31"/>
        <end position="391"/>
    </location>
</feature>
<dbReference type="PROSITE" id="PS51257">
    <property type="entry name" value="PROKAR_LIPOPROTEIN"/>
    <property type="match status" value="1"/>
</dbReference>
<accession>A0A543IPR6</accession>
<evidence type="ECO:0000256" key="1">
    <source>
        <dbReference type="SAM" id="SignalP"/>
    </source>
</evidence>
<name>A0A543IPR6_9ACTN</name>
<feature type="signal peptide" evidence="1">
    <location>
        <begin position="1"/>
        <end position="30"/>
    </location>
</feature>
<protein>
    <submittedName>
        <fullName evidence="2">Monosaccharide ABC transporter substrate-binding protein (CUT2 family)</fullName>
    </submittedName>
</protein>
<dbReference type="OrthoDB" id="3789223at2"/>
<dbReference type="RefSeq" id="WP_142262095.1">
    <property type="nucleotide sequence ID" value="NZ_BMPV01000002.1"/>
</dbReference>
<proteinExistence type="predicted"/>
<organism evidence="2 3">
    <name type="scientific">Thermopolyspora flexuosa</name>
    <dbReference type="NCBI Taxonomy" id="103836"/>
    <lineage>
        <taxon>Bacteria</taxon>
        <taxon>Bacillati</taxon>
        <taxon>Actinomycetota</taxon>
        <taxon>Actinomycetes</taxon>
        <taxon>Streptosporangiales</taxon>
        <taxon>Streptosporangiaceae</taxon>
        <taxon>Thermopolyspora</taxon>
    </lineage>
</organism>
<reference evidence="2 3" key="1">
    <citation type="submission" date="2019-06" db="EMBL/GenBank/DDBJ databases">
        <title>Sequencing the genomes of 1000 actinobacteria strains.</title>
        <authorList>
            <person name="Klenk H.-P."/>
        </authorList>
    </citation>
    <scope>NUCLEOTIDE SEQUENCE [LARGE SCALE GENOMIC DNA]</scope>
    <source>
        <strain evidence="2 3">DSM 43186</strain>
    </source>
</reference>
<gene>
    <name evidence="2" type="ORF">FHX40_4696</name>
</gene>
<keyword evidence="1" id="KW-0732">Signal</keyword>
<dbReference type="EMBL" id="VFPQ01000002">
    <property type="protein sequence ID" value="TQM72549.1"/>
    <property type="molecule type" value="Genomic_DNA"/>
</dbReference>